<organism evidence="1 2">
    <name type="scientific">Alkaliphilus hydrothermalis</name>
    <dbReference type="NCBI Taxonomy" id="1482730"/>
    <lineage>
        <taxon>Bacteria</taxon>
        <taxon>Bacillati</taxon>
        <taxon>Bacillota</taxon>
        <taxon>Clostridia</taxon>
        <taxon>Peptostreptococcales</taxon>
        <taxon>Natronincolaceae</taxon>
        <taxon>Alkaliphilus</taxon>
    </lineage>
</organism>
<dbReference type="EMBL" id="JAFBEE010000005">
    <property type="protein sequence ID" value="MBM7614568.1"/>
    <property type="molecule type" value="Genomic_DNA"/>
</dbReference>
<name>A0ABS2NNP8_9FIRM</name>
<accession>A0ABS2NNP8</accession>
<dbReference type="Proteomes" id="UP001314796">
    <property type="component" value="Unassembled WGS sequence"/>
</dbReference>
<evidence type="ECO:0000313" key="2">
    <source>
        <dbReference type="Proteomes" id="UP001314796"/>
    </source>
</evidence>
<gene>
    <name evidence="1" type="ORF">JOC73_001080</name>
</gene>
<sequence length="120" mass="14522">MKIIYIFRNNDYAAILAAYIHLKINIPPNLEQAPLKKMKLYYMGVDEEQRQVYLLKYSMKKHILMNILHGVGNIFNEGIRIIELKRFDGFLNNVYARYTNQYKMKKYRKELEDYIHENNL</sequence>
<keyword evidence="2" id="KW-1185">Reference proteome</keyword>
<protein>
    <submittedName>
        <fullName evidence="1">TFIIF-interacting CTD phosphatase-like protein</fullName>
    </submittedName>
</protein>
<dbReference type="RefSeq" id="WP_204400920.1">
    <property type="nucleotide sequence ID" value="NZ_JAFBEE010000005.1"/>
</dbReference>
<reference evidence="1 2" key="1">
    <citation type="submission" date="2021-01" db="EMBL/GenBank/DDBJ databases">
        <title>Genomic Encyclopedia of Type Strains, Phase IV (KMG-IV): sequencing the most valuable type-strain genomes for metagenomic binning, comparative biology and taxonomic classification.</title>
        <authorList>
            <person name="Goeker M."/>
        </authorList>
    </citation>
    <scope>NUCLEOTIDE SEQUENCE [LARGE SCALE GENOMIC DNA]</scope>
    <source>
        <strain evidence="1 2">DSM 25890</strain>
    </source>
</reference>
<proteinExistence type="predicted"/>
<comment type="caution">
    <text evidence="1">The sequence shown here is derived from an EMBL/GenBank/DDBJ whole genome shotgun (WGS) entry which is preliminary data.</text>
</comment>
<evidence type="ECO:0000313" key="1">
    <source>
        <dbReference type="EMBL" id="MBM7614568.1"/>
    </source>
</evidence>